<keyword evidence="1" id="KW-0812">Transmembrane</keyword>
<sequence>MAYLRNLISRMVAFFKAHPNTLISVALLIIREGIIPIIFGDRL</sequence>
<gene>
    <name evidence="2" type="ORF">SCD90_10200</name>
</gene>
<evidence type="ECO:0008006" key="4">
    <source>
        <dbReference type="Google" id="ProtNLM"/>
    </source>
</evidence>
<feature type="transmembrane region" description="Helical" evidence="1">
    <location>
        <begin position="21"/>
        <end position="39"/>
    </location>
</feature>
<evidence type="ECO:0000313" key="3">
    <source>
        <dbReference type="Proteomes" id="UP001274321"/>
    </source>
</evidence>
<keyword evidence="1" id="KW-1133">Transmembrane helix</keyword>
<protein>
    <recommendedName>
        <fullName evidence="4">ABC transporter permease</fullName>
    </recommendedName>
</protein>
<evidence type="ECO:0000313" key="2">
    <source>
        <dbReference type="EMBL" id="MDX6806438.1"/>
    </source>
</evidence>
<dbReference type="RefSeq" id="WP_319844566.1">
    <property type="nucleotide sequence ID" value="NZ_JAXAFJ010000005.1"/>
</dbReference>
<organism evidence="2 3">
    <name type="scientific">Terrihabitans rhizophilus</name>
    <dbReference type="NCBI Taxonomy" id="3092662"/>
    <lineage>
        <taxon>Bacteria</taxon>
        <taxon>Pseudomonadati</taxon>
        <taxon>Pseudomonadota</taxon>
        <taxon>Alphaproteobacteria</taxon>
        <taxon>Hyphomicrobiales</taxon>
        <taxon>Terrihabitans</taxon>
    </lineage>
</organism>
<dbReference type="Proteomes" id="UP001274321">
    <property type="component" value="Unassembled WGS sequence"/>
</dbReference>
<proteinExistence type="predicted"/>
<comment type="caution">
    <text evidence="2">The sequence shown here is derived from an EMBL/GenBank/DDBJ whole genome shotgun (WGS) entry which is preliminary data.</text>
</comment>
<name>A0ABU4RNM6_9HYPH</name>
<accession>A0ABU4RNM6</accession>
<reference evidence="2 3" key="1">
    <citation type="submission" date="2023-11" db="EMBL/GenBank/DDBJ databases">
        <authorList>
            <person name="Bao R."/>
        </authorList>
    </citation>
    <scope>NUCLEOTIDE SEQUENCE [LARGE SCALE GENOMIC DNA]</scope>
    <source>
        <strain evidence="2 3">PJ23</strain>
    </source>
</reference>
<evidence type="ECO:0000256" key="1">
    <source>
        <dbReference type="SAM" id="Phobius"/>
    </source>
</evidence>
<keyword evidence="1" id="KW-0472">Membrane</keyword>
<keyword evidence="3" id="KW-1185">Reference proteome</keyword>
<dbReference type="EMBL" id="JAXAFJ010000005">
    <property type="protein sequence ID" value="MDX6806438.1"/>
    <property type="molecule type" value="Genomic_DNA"/>
</dbReference>